<reference evidence="1 2" key="1">
    <citation type="submission" date="2015-04" db="EMBL/GenBank/DDBJ databases">
        <title>Whole genome shotgun sequence of Flavihumibacter petaseus NBRC 106054.</title>
        <authorList>
            <person name="Miyazawa S."/>
            <person name="Hosoyama A."/>
            <person name="Hashimoto M."/>
            <person name="Noguchi M."/>
            <person name="Tsuchikane K."/>
            <person name="Ohji S."/>
            <person name="Yamazoe A."/>
            <person name="Ichikawa N."/>
            <person name="Kimura A."/>
            <person name="Fujita N."/>
        </authorList>
    </citation>
    <scope>NUCLEOTIDE SEQUENCE [LARGE SCALE GENOMIC DNA]</scope>
    <source>
        <strain evidence="1 2">NBRC 106054</strain>
    </source>
</reference>
<comment type="caution">
    <text evidence="1">The sequence shown here is derived from an EMBL/GenBank/DDBJ whole genome shotgun (WGS) entry which is preliminary data.</text>
</comment>
<organism evidence="1 2">
    <name type="scientific">Flavihumibacter petaseus NBRC 106054</name>
    <dbReference type="NCBI Taxonomy" id="1220578"/>
    <lineage>
        <taxon>Bacteria</taxon>
        <taxon>Pseudomonadati</taxon>
        <taxon>Bacteroidota</taxon>
        <taxon>Chitinophagia</taxon>
        <taxon>Chitinophagales</taxon>
        <taxon>Chitinophagaceae</taxon>
        <taxon>Flavihumibacter</taxon>
    </lineage>
</organism>
<sequence>MEKLLLFIKSYQPDFLRVEKLLASIGKFNTDNIPVLLSVNNDDYRYFRKRLPEAVDIIRDSDIVDCKLKDGWRYQQVIKAQVNRLNICNAYLCLDSDSEFIRPFSYADFLYDDKTPYTVMHESKAFKDTMELLGMDSADLFQSRALKATRQYFGTHGKAWDYGPSPYLWSTSVWRHFQDHFLGERKQNFEQFFREMEEKAALPSEAVIYGEYLLKTRVIDILPVEGYFKVYHYQEQYELEKDHFDLERLSKNYLGIIMQSNWDKAADAPPKPSFFDFLKRKS</sequence>
<dbReference type="STRING" id="1220578.FPE01S_01_00560"/>
<proteinExistence type="predicted"/>
<protein>
    <recommendedName>
        <fullName evidence="3">Glycosyltransferase</fullName>
    </recommendedName>
</protein>
<dbReference type="OrthoDB" id="5419196at2"/>
<accession>A0A0E9MTZ9</accession>
<evidence type="ECO:0000313" key="1">
    <source>
        <dbReference type="EMBL" id="GAO41044.1"/>
    </source>
</evidence>
<evidence type="ECO:0008006" key="3">
    <source>
        <dbReference type="Google" id="ProtNLM"/>
    </source>
</evidence>
<evidence type="ECO:0000313" key="2">
    <source>
        <dbReference type="Proteomes" id="UP000033121"/>
    </source>
</evidence>
<keyword evidence="2" id="KW-1185">Reference proteome</keyword>
<name>A0A0E9MTZ9_9BACT</name>
<dbReference type="InterPro" id="IPR045499">
    <property type="entry name" value="DUF6492"/>
</dbReference>
<dbReference type="EMBL" id="BBWV01000001">
    <property type="protein sequence ID" value="GAO41044.1"/>
    <property type="molecule type" value="Genomic_DNA"/>
</dbReference>
<dbReference type="AlphaFoldDB" id="A0A0E9MTZ9"/>
<gene>
    <name evidence="1" type="ORF">FPE01S_01_00560</name>
</gene>
<dbReference type="Pfam" id="PF20102">
    <property type="entry name" value="DUF6492"/>
    <property type="match status" value="1"/>
</dbReference>
<dbReference type="Proteomes" id="UP000033121">
    <property type="component" value="Unassembled WGS sequence"/>
</dbReference>
<dbReference type="RefSeq" id="WP_046366980.1">
    <property type="nucleotide sequence ID" value="NZ_BBWV01000001.1"/>
</dbReference>